<dbReference type="Gene3D" id="2.40.170.20">
    <property type="entry name" value="TonB-dependent receptor, beta-barrel domain"/>
    <property type="match status" value="1"/>
</dbReference>
<dbReference type="Pfam" id="PF00593">
    <property type="entry name" value="TonB_dep_Rec_b-barrel"/>
    <property type="match status" value="1"/>
</dbReference>
<name>A0A6J4SQG8_9SPHN</name>
<feature type="domain" description="TonB-dependent receptor plug" evidence="18">
    <location>
        <begin position="71"/>
        <end position="180"/>
    </location>
</feature>
<sequence>MMNRLYMRGTLLGTVAVAALGAAPVQAQEALPAQPETTAEAGQADEQTQDQPATSVDTEVVVTARRRLESLQDVPIAVTAYSGEQLARQGALDITDIGDTTPNVTLETSRGTNTTLTAFIRGVGQQDPVAGFEQGVGLYLDDVYLNRPQGALLDIYDVERIEVLRGPQGTLYGRNTIGGAVKYVTRRLPDVPSLRANANIGTYKQFDLVLSASAPLTEGLKLGAAVARISRDGFGKNLTTGKENYNKEIVATRGTLEFDRVENLFVRISGDYTWDTSDPRGGHRLIPGLLSGAPVLSDEFDSRGGLVTPTQSVRGGGVTGLVEFGVADGFKLRSITAYRKDRSKTPIDFDALPAADVDVPAIYRNKQFSQEVQLLVERGPLNGLIGAYYLNANSNNIFDVVLATTNPVALPGLTASTFGDVDTKTWAIFGDFSFDVTDQLSLSVGGRYTNDKRSAVVFRRNLLFGASPELGGTPVGGLFPNGRQFLAATSDFEGSETFKEFTPRASVTFKPDDNNTVYASYAKGFKGGGFDPRGLSTAAPDLDADGTREPDEIFDYFLFEPEKVTSYEVGYKAALFDRRVNVEIAAFLANYKDVQVPGSAGAVINGVPTFVGVTTNAGKARFKGIEFEGNASLARDFAGPRSRLDLAATVGYIDAEYREFITNVAAFDENGNPVPTSRAQPIDVAKFREIQNTPKWTTSATLDLALPIGDGLLNANTTASYRSKTYQFETPSPFLDQKGYTLIDANLVYRFGQGNRFSVGLHGKNLTDKRYITSGYQFLNVNPVTGQPILSAAPFLGTGAAAVPNPNFAVPGIAPSLGREGVVTAYYGSPRQLWVSLGMKF</sequence>
<dbReference type="PROSITE" id="PS01156">
    <property type="entry name" value="TONB_DEPENDENT_REC_2"/>
    <property type="match status" value="1"/>
</dbReference>
<evidence type="ECO:0000256" key="8">
    <source>
        <dbReference type="ARBA" id="ARBA00023065"/>
    </source>
</evidence>
<dbReference type="InterPro" id="IPR000531">
    <property type="entry name" value="Beta-barrel_TonB"/>
</dbReference>
<keyword evidence="11 12" id="KW-0998">Cell outer membrane</keyword>
<dbReference type="AlphaFoldDB" id="A0A6J4SQG8"/>
<feature type="compositionally biased region" description="Polar residues" evidence="15">
    <location>
        <begin position="45"/>
        <end position="56"/>
    </location>
</feature>
<accession>A0A6J4SQG8</accession>
<dbReference type="PROSITE" id="PS52016">
    <property type="entry name" value="TONB_DEPENDENT_REC_3"/>
    <property type="match status" value="1"/>
</dbReference>
<keyword evidence="4" id="KW-0410">Iron transport</keyword>
<feature type="short sequence motif" description="TonB C-terminal box" evidence="13">
    <location>
        <begin position="824"/>
        <end position="841"/>
    </location>
</feature>
<keyword evidence="2 12" id="KW-0813">Transport</keyword>
<dbReference type="SUPFAM" id="SSF56935">
    <property type="entry name" value="Porins"/>
    <property type="match status" value="1"/>
</dbReference>
<dbReference type="GO" id="GO:0009279">
    <property type="term" value="C:cell outer membrane"/>
    <property type="evidence" value="ECO:0007669"/>
    <property type="project" value="UniProtKB-SubCell"/>
</dbReference>
<evidence type="ECO:0000256" key="2">
    <source>
        <dbReference type="ARBA" id="ARBA00022448"/>
    </source>
</evidence>
<reference evidence="19" key="1">
    <citation type="submission" date="2020-02" db="EMBL/GenBank/DDBJ databases">
        <authorList>
            <person name="Meier V. D."/>
        </authorList>
    </citation>
    <scope>NUCLEOTIDE SEQUENCE</scope>
    <source>
        <strain evidence="19">AVDCRST_MAG62</strain>
    </source>
</reference>
<keyword evidence="7" id="KW-0408">Iron</keyword>
<evidence type="ECO:0000259" key="18">
    <source>
        <dbReference type="Pfam" id="PF07715"/>
    </source>
</evidence>
<evidence type="ECO:0000256" key="16">
    <source>
        <dbReference type="SAM" id="SignalP"/>
    </source>
</evidence>
<evidence type="ECO:0000256" key="7">
    <source>
        <dbReference type="ARBA" id="ARBA00023004"/>
    </source>
</evidence>
<evidence type="ECO:0000256" key="6">
    <source>
        <dbReference type="ARBA" id="ARBA00022729"/>
    </source>
</evidence>
<evidence type="ECO:0000256" key="11">
    <source>
        <dbReference type="ARBA" id="ARBA00023237"/>
    </source>
</evidence>
<keyword evidence="6 16" id="KW-0732">Signal</keyword>
<feature type="domain" description="TonB-dependent receptor-like beta-barrel" evidence="17">
    <location>
        <begin position="314"/>
        <end position="766"/>
    </location>
</feature>
<evidence type="ECO:0000313" key="19">
    <source>
        <dbReference type="EMBL" id="CAA9502346.1"/>
    </source>
</evidence>
<evidence type="ECO:0000256" key="14">
    <source>
        <dbReference type="RuleBase" id="RU003357"/>
    </source>
</evidence>
<organism evidence="19">
    <name type="scientific">uncultured Sphingomonas sp</name>
    <dbReference type="NCBI Taxonomy" id="158754"/>
    <lineage>
        <taxon>Bacteria</taxon>
        <taxon>Pseudomonadati</taxon>
        <taxon>Pseudomonadota</taxon>
        <taxon>Alphaproteobacteria</taxon>
        <taxon>Sphingomonadales</taxon>
        <taxon>Sphingomonadaceae</taxon>
        <taxon>Sphingomonas</taxon>
        <taxon>environmental samples</taxon>
    </lineage>
</organism>
<keyword evidence="8" id="KW-0406">Ion transport</keyword>
<keyword evidence="19" id="KW-0675">Receptor</keyword>
<evidence type="ECO:0000256" key="15">
    <source>
        <dbReference type="SAM" id="MobiDB-lite"/>
    </source>
</evidence>
<evidence type="ECO:0000256" key="5">
    <source>
        <dbReference type="ARBA" id="ARBA00022692"/>
    </source>
</evidence>
<evidence type="ECO:0000256" key="3">
    <source>
        <dbReference type="ARBA" id="ARBA00022452"/>
    </source>
</evidence>
<gene>
    <name evidence="19" type="ORF">AVDCRST_MAG62-40</name>
</gene>
<feature type="signal peptide" evidence="16">
    <location>
        <begin position="1"/>
        <end position="27"/>
    </location>
</feature>
<evidence type="ECO:0000256" key="12">
    <source>
        <dbReference type="PROSITE-ProRule" id="PRU01360"/>
    </source>
</evidence>
<keyword evidence="9 14" id="KW-0798">TonB box</keyword>
<keyword evidence="5 12" id="KW-0812">Transmembrane</keyword>
<evidence type="ECO:0000256" key="9">
    <source>
        <dbReference type="ARBA" id="ARBA00023077"/>
    </source>
</evidence>
<comment type="subcellular location">
    <subcellularLocation>
        <location evidence="1 12">Cell outer membrane</location>
        <topology evidence="1 12">Multi-pass membrane protein</topology>
    </subcellularLocation>
</comment>
<evidence type="ECO:0000259" key="17">
    <source>
        <dbReference type="Pfam" id="PF00593"/>
    </source>
</evidence>
<dbReference type="PANTHER" id="PTHR32552">
    <property type="entry name" value="FERRICHROME IRON RECEPTOR-RELATED"/>
    <property type="match status" value="1"/>
</dbReference>
<dbReference type="EMBL" id="CADCWB010000008">
    <property type="protein sequence ID" value="CAA9502346.1"/>
    <property type="molecule type" value="Genomic_DNA"/>
</dbReference>
<feature type="region of interest" description="Disordered" evidence="15">
    <location>
        <begin position="29"/>
        <end position="56"/>
    </location>
</feature>
<dbReference type="InterPro" id="IPR036942">
    <property type="entry name" value="Beta-barrel_TonB_sf"/>
</dbReference>
<evidence type="ECO:0000256" key="4">
    <source>
        <dbReference type="ARBA" id="ARBA00022496"/>
    </source>
</evidence>
<keyword evidence="3 12" id="KW-1134">Transmembrane beta strand</keyword>
<feature type="chain" id="PRO_5027004463" evidence="16">
    <location>
        <begin position="28"/>
        <end position="841"/>
    </location>
</feature>
<keyword evidence="10 12" id="KW-0472">Membrane</keyword>
<protein>
    <submittedName>
        <fullName evidence="19">TonB-dependent receptor</fullName>
    </submittedName>
</protein>
<evidence type="ECO:0000256" key="1">
    <source>
        <dbReference type="ARBA" id="ARBA00004571"/>
    </source>
</evidence>
<dbReference type="InterPro" id="IPR012910">
    <property type="entry name" value="Plug_dom"/>
</dbReference>
<evidence type="ECO:0000256" key="13">
    <source>
        <dbReference type="PROSITE-ProRule" id="PRU10144"/>
    </source>
</evidence>
<dbReference type="GO" id="GO:0006826">
    <property type="term" value="P:iron ion transport"/>
    <property type="evidence" value="ECO:0007669"/>
    <property type="project" value="UniProtKB-KW"/>
</dbReference>
<dbReference type="InterPro" id="IPR010917">
    <property type="entry name" value="TonB_rcpt_CS"/>
</dbReference>
<dbReference type="Pfam" id="PF07715">
    <property type="entry name" value="Plug"/>
    <property type="match status" value="1"/>
</dbReference>
<evidence type="ECO:0000256" key="10">
    <source>
        <dbReference type="ARBA" id="ARBA00023136"/>
    </source>
</evidence>
<dbReference type="InterPro" id="IPR039426">
    <property type="entry name" value="TonB-dep_rcpt-like"/>
</dbReference>
<dbReference type="CDD" id="cd01347">
    <property type="entry name" value="ligand_gated_channel"/>
    <property type="match status" value="1"/>
</dbReference>
<dbReference type="PANTHER" id="PTHR32552:SF81">
    <property type="entry name" value="TONB-DEPENDENT OUTER MEMBRANE RECEPTOR"/>
    <property type="match status" value="1"/>
</dbReference>
<proteinExistence type="inferred from homology"/>
<comment type="similarity">
    <text evidence="12 14">Belongs to the TonB-dependent receptor family.</text>
</comment>